<dbReference type="EMBL" id="BEYU01001877">
    <property type="protein sequence ID" value="GBG16322.1"/>
    <property type="molecule type" value="Genomic_DNA"/>
</dbReference>
<evidence type="ECO:0000313" key="1">
    <source>
        <dbReference type="EMBL" id="GBG16322.1"/>
    </source>
</evidence>
<accession>A0A2R5FDC8</accession>
<feature type="non-terminal residue" evidence="1">
    <location>
        <position position="1"/>
    </location>
</feature>
<organism evidence="1 2">
    <name type="scientific">Hondaea fermentalgiana</name>
    <dbReference type="NCBI Taxonomy" id="2315210"/>
    <lineage>
        <taxon>Eukaryota</taxon>
        <taxon>Sar</taxon>
        <taxon>Stramenopiles</taxon>
        <taxon>Bigyra</taxon>
        <taxon>Labyrinthulomycetes</taxon>
        <taxon>Thraustochytrida</taxon>
        <taxon>Thraustochytriidae</taxon>
        <taxon>Hondaea</taxon>
    </lineage>
</organism>
<feature type="non-terminal residue" evidence="1">
    <location>
        <position position="359"/>
    </location>
</feature>
<name>A0A2R5FDC8_9STRA</name>
<dbReference type="AlphaFoldDB" id="A0A2R5FDC8"/>
<evidence type="ECO:0000313" key="2">
    <source>
        <dbReference type="Proteomes" id="UP000241890"/>
    </source>
</evidence>
<keyword evidence="2" id="KW-1185">Reference proteome</keyword>
<reference evidence="1 2" key="1">
    <citation type="submission" date="2017-12" db="EMBL/GenBank/DDBJ databases">
        <title>Sequencing, de novo assembly and annotation of complete genome of a new Thraustochytrid species, strain FCC1311.</title>
        <authorList>
            <person name="Sedici K."/>
            <person name="Godart F."/>
            <person name="Aiese Cigliano R."/>
            <person name="Sanseverino W."/>
            <person name="Barakat M."/>
            <person name="Ortet P."/>
            <person name="Marechal E."/>
            <person name="Cagnac O."/>
            <person name="Amato A."/>
        </authorList>
    </citation>
    <scope>NUCLEOTIDE SEQUENCE [LARGE SCALE GENOMIC DNA]</scope>
</reference>
<sequence length="359" mass="38429">PAPGTCSSDSSEFTFNFTTNVQDVDFGASMLALLNPDEIVDLQVGQILDIDFAGESFGAFSKLLRCVSPAAYALNVTNVVASLGAINDPQMVNFDGVGLSNLIQNGIELGVDIIKGALKTKFPGIINGPVRELVNEILLEEVTLPGQDDSNTCPPWQGPSGHGPLEIDFDGAIFSPVYALINDGVGGERIRDTEVDLNEFIDELLKFNEESYESFPFNSVGRPDGEWGLDEEYNSAGILTSFSDEDDFIQFSDFVIGNLDSLYKLTLSSPGEGLDIGFGLGGALLSSDGSTVLPIRPLDLSIGFQAVVPSKGIDEAAILKLSLSELDIDVTMTKLAINIELIYALYISQLDRIPCLLAA</sequence>
<gene>
    <name evidence="1" type="ORF">FCC1311_117972</name>
</gene>
<dbReference type="Proteomes" id="UP000241890">
    <property type="component" value="Unassembled WGS sequence"/>
</dbReference>
<dbReference type="InParanoid" id="A0A2R5FDC8"/>
<proteinExistence type="predicted"/>
<protein>
    <submittedName>
        <fullName evidence="1">Uncharacterized protein</fullName>
    </submittedName>
</protein>
<comment type="caution">
    <text evidence="1">The sequence shown here is derived from an EMBL/GenBank/DDBJ whole genome shotgun (WGS) entry which is preliminary data.</text>
</comment>